<keyword evidence="2" id="KW-0732">Signal</keyword>
<dbReference type="PANTHER" id="PTHR46953:SF1">
    <property type="entry name" value="G-PROTEIN COUPLED RECEPTOR MTH-LIKE 1-RELATED"/>
    <property type="match status" value="1"/>
</dbReference>
<evidence type="ECO:0000313" key="3">
    <source>
        <dbReference type="EMBL" id="CAH0390144.1"/>
    </source>
</evidence>
<evidence type="ECO:0000256" key="1">
    <source>
        <dbReference type="SAM" id="Phobius"/>
    </source>
</evidence>
<feature type="signal peptide" evidence="2">
    <location>
        <begin position="1"/>
        <end position="19"/>
    </location>
</feature>
<accession>A0A9P0F5R8</accession>
<dbReference type="EMBL" id="OU963866">
    <property type="protein sequence ID" value="CAH0390144.1"/>
    <property type="molecule type" value="Genomic_DNA"/>
</dbReference>
<dbReference type="AlphaFoldDB" id="A0A9P0F5R8"/>
<evidence type="ECO:0000313" key="4">
    <source>
        <dbReference type="Proteomes" id="UP001152759"/>
    </source>
</evidence>
<gene>
    <name evidence="3" type="ORF">BEMITA_LOCUS8894</name>
</gene>
<keyword evidence="1" id="KW-0812">Transmembrane</keyword>
<keyword evidence="1" id="KW-0472">Membrane</keyword>
<keyword evidence="4" id="KW-1185">Reference proteome</keyword>
<protein>
    <submittedName>
        <fullName evidence="3">Uncharacterized protein</fullName>
    </submittedName>
</protein>
<dbReference type="InterPro" id="IPR052808">
    <property type="entry name" value="GPCR_Mth-like"/>
</dbReference>
<dbReference type="Proteomes" id="UP001152759">
    <property type="component" value="Chromosome 5"/>
</dbReference>
<name>A0A9P0F5R8_BEMTA</name>
<feature type="transmembrane region" description="Helical" evidence="1">
    <location>
        <begin position="257"/>
        <end position="279"/>
    </location>
</feature>
<organism evidence="3 4">
    <name type="scientific">Bemisia tabaci</name>
    <name type="common">Sweetpotato whitefly</name>
    <name type="synonym">Aleurodes tabaci</name>
    <dbReference type="NCBI Taxonomy" id="7038"/>
    <lineage>
        <taxon>Eukaryota</taxon>
        <taxon>Metazoa</taxon>
        <taxon>Ecdysozoa</taxon>
        <taxon>Arthropoda</taxon>
        <taxon>Hexapoda</taxon>
        <taxon>Insecta</taxon>
        <taxon>Pterygota</taxon>
        <taxon>Neoptera</taxon>
        <taxon>Paraneoptera</taxon>
        <taxon>Hemiptera</taxon>
        <taxon>Sternorrhyncha</taxon>
        <taxon>Aleyrodoidea</taxon>
        <taxon>Aleyrodidae</taxon>
        <taxon>Aleyrodinae</taxon>
        <taxon>Bemisia</taxon>
    </lineage>
</organism>
<evidence type="ECO:0000256" key="2">
    <source>
        <dbReference type="SAM" id="SignalP"/>
    </source>
</evidence>
<dbReference type="PANTHER" id="PTHR46953">
    <property type="entry name" value="G-PROTEIN COUPLED RECEPTOR MTH-LIKE 1-RELATED"/>
    <property type="match status" value="1"/>
</dbReference>
<proteinExistence type="predicted"/>
<sequence>MCFRAFFWALLLSVPCVLAVTVFKCCNDGSVLNENADCVESGRSSSWAPAIYSPVNRGFLPPGTIPSSWTFNTVRKPVCPFGSPLLLRTSPTPNYVSFENGSLWWQNSGSMFHPDTFCVDSTAVLLCSDKVEEAQPPSEGSSTKTRVRKCCGKSGVFSERKLSCVDVPADNEILRNFLQNTVITSGFPSCKDDESFDISGTLDDSHALNIDGTLSVSNGTVISEYCVEKILEKPEDKASVFTCPSKFKTKLDLSYSLYPYALFLSAIFLAITLVASCLLPSTYHVLHWRCQTNHVACLLLGDLLLGTVQITGSSLSPVLCIGIGSFEKKAESPRLKIQVICESCPFTIIMHILLYHARIFDDKITDTWISPGPVQFDHQIVGMCR</sequence>
<feature type="chain" id="PRO_5040238683" evidence="2">
    <location>
        <begin position="20"/>
        <end position="385"/>
    </location>
</feature>
<keyword evidence="1" id="KW-1133">Transmembrane helix</keyword>
<reference evidence="3" key="1">
    <citation type="submission" date="2021-12" db="EMBL/GenBank/DDBJ databases">
        <authorList>
            <person name="King R."/>
        </authorList>
    </citation>
    <scope>NUCLEOTIDE SEQUENCE</scope>
</reference>